<comment type="caution">
    <text evidence="1">The sequence shown here is derived from an EMBL/GenBank/DDBJ whole genome shotgun (WGS) entry which is preliminary data.</text>
</comment>
<reference evidence="1" key="1">
    <citation type="submission" date="2023-02" db="EMBL/GenBank/DDBJ databases">
        <title>Draft Whole-Genome Sequences of Bacillus Strains of Potential Probiotic for Poultry.</title>
        <authorList>
            <person name="Ma L.M."/>
            <person name="Lopez-Guerra N."/>
            <person name="Zhang G."/>
        </authorList>
    </citation>
    <scope>NUCLEOTIDE SEQUENCE</scope>
    <source>
        <strain evidence="1">OSU1013-24</strain>
    </source>
</reference>
<protein>
    <submittedName>
        <fullName evidence="1">Uncharacterized protein</fullName>
    </submittedName>
</protein>
<evidence type="ECO:0000313" key="2">
    <source>
        <dbReference type="Proteomes" id="UP001222377"/>
    </source>
</evidence>
<gene>
    <name evidence="1" type="ORF">PV946_12470</name>
</gene>
<dbReference type="AlphaFoldDB" id="A0AAP3YGA5"/>
<dbReference type="Proteomes" id="UP001222377">
    <property type="component" value="Unassembled WGS sequence"/>
</dbReference>
<dbReference type="RefSeq" id="WP_276351151.1">
    <property type="nucleotide sequence ID" value="NZ_JARKHX010000004.1"/>
</dbReference>
<accession>A0AAP3YGA5</accession>
<organism evidence="1 2">
    <name type="scientific">Bacillus amyloliquefaciens</name>
    <name type="common">Bacillus velezensis</name>
    <dbReference type="NCBI Taxonomy" id="1390"/>
    <lineage>
        <taxon>Bacteria</taxon>
        <taxon>Bacillati</taxon>
        <taxon>Bacillota</taxon>
        <taxon>Bacilli</taxon>
        <taxon>Bacillales</taxon>
        <taxon>Bacillaceae</taxon>
        <taxon>Bacillus</taxon>
        <taxon>Bacillus amyloliquefaciens group</taxon>
    </lineage>
</organism>
<proteinExistence type="predicted"/>
<name>A0AAP3YGA5_BACAM</name>
<evidence type="ECO:0000313" key="1">
    <source>
        <dbReference type="EMBL" id="MDF4194569.1"/>
    </source>
</evidence>
<sequence length="82" mass="8867">MLYADKRSGFRSNAEYVSGPDAAWIPPAYKGKVRDPPGCAQVRRGKVTVSAAKSGVTVLIRDGPGGSGRHDGKLIRYCKDRF</sequence>
<dbReference type="EMBL" id="JARKHX010000004">
    <property type="protein sequence ID" value="MDF4194569.1"/>
    <property type="molecule type" value="Genomic_DNA"/>
</dbReference>